<dbReference type="EMBL" id="JAUTXU010000317">
    <property type="protein sequence ID" value="KAK3686489.1"/>
    <property type="molecule type" value="Genomic_DNA"/>
</dbReference>
<organism evidence="1 2">
    <name type="scientific">Vermiconidia calcicola</name>
    <dbReference type="NCBI Taxonomy" id="1690605"/>
    <lineage>
        <taxon>Eukaryota</taxon>
        <taxon>Fungi</taxon>
        <taxon>Dikarya</taxon>
        <taxon>Ascomycota</taxon>
        <taxon>Pezizomycotina</taxon>
        <taxon>Dothideomycetes</taxon>
        <taxon>Dothideomycetidae</taxon>
        <taxon>Mycosphaerellales</taxon>
        <taxon>Extremaceae</taxon>
        <taxon>Vermiconidia</taxon>
    </lineage>
</organism>
<gene>
    <name evidence="1" type="ORF">LTR37_019774</name>
</gene>
<sequence length="161" mass="17581">MAPPASQPYNYSIHAIPAAFMFGIVPHGYYLVRLMVATNNQISTAMPRTNLDTWKGKLSSGLWNHLARARGAHLNSLEVFPLFAASMIAGNVAQLPAKDMNSMAFSFFAARALYMAAYITITNNTLAYARTGVYAWSISIPILGLWKSGQSLAQNQLPVRG</sequence>
<protein>
    <submittedName>
        <fullName evidence="1">Uncharacterized protein</fullName>
    </submittedName>
</protein>
<accession>A0ACC3MG97</accession>
<comment type="caution">
    <text evidence="1">The sequence shown here is derived from an EMBL/GenBank/DDBJ whole genome shotgun (WGS) entry which is preliminary data.</text>
</comment>
<evidence type="ECO:0000313" key="1">
    <source>
        <dbReference type="EMBL" id="KAK3686489.1"/>
    </source>
</evidence>
<reference evidence="1" key="1">
    <citation type="submission" date="2023-07" db="EMBL/GenBank/DDBJ databases">
        <title>Black Yeasts Isolated from many extreme environments.</title>
        <authorList>
            <person name="Coleine C."/>
            <person name="Stajich J.E."/>
            <person name="Selbmann L."/>
        </authorList>
    </citation>
    <scope>NUCLEOTIDE SEQUENCE</scope>
    <source>
        <strain evidence="1">CCFEE 5714</strain>
    </source>
</reference>
<dbReference type="Proteomes" id="UP001281147">
    <property type="component" value="Unassembled WGS sequence"/>
</dbReference>
<keyword evidence="2" id="KW-1185">Reference proteome</keyword>
<proteinExistence type="predicted"/>
<evidence type="ECO:0000313" key="2">
    <source>
        <dbReference type="Proteomes" id="UP001281147"/>
    </source>
</evidence>
<name>A0ACC3MG97_9PEZI</name>